<feature type="binding site" evidence="3">
    <location>
        <position position="10"/>
    </location>
    <ligand>
        <name>phosphate</name>
        <dbReference type="ChEBI" id="CHEBI:43474"/>
    </ligand>
</feature>
<dbReference type="EMBL" id="AP027734">
    <property type="protein sequence ID" value="BDZ54537.1"/>
    <property type="molecule type" value="Genomic_DNA"/>
</dbReference>
<comment type="caution">
    <text evidence="3">Lacks conserved residue(s) required for the propagation of feature annotation.</text>
</comment>
<evidence type="ECO:0000313" key="5">
    <source>
        <dbReference type="EMBL" id="BDZ54537.1"/>
    </source>
</evidence>
<dbReference type="Proteomes" id="UP001321477">
    <property type="component" value="Chromosome"/>
</dbReference>
<keyword evidence="1 3" id="KW-0328">Glycosyltransferase</keyword>
<dbReference type="Gene3D" id="3.40.50.1580">
    <property type="entry name" value="Nucleoside phosphorylase domain"/>
    <property type="match status" value="1"/>
</dbReference>
<proteinExistence type="inferred from homology"/>
<comment type="catalytic activity">
    <reaction evidence="3">
        <text>S-methyl-5'-thioadenosine + phosphate = 5-(methylsulfanyl)-alpha-D-ribose 1-phosphate + adenine</text>
        <dbReference type="Rhea" id="RHEA:11852"/>
        <dbReference type="ChEBI" id="CHEBI:16708"/>
        <dbReference type="ChEBI" id="CHEBI:17509"/>
        <dbReference type="ChEBI" id="CHEBI:43474"/>
        <dbReference type="ChEBI" id="CHEBI:58533"/>
        <dbReference type="EC" id="2.4.2.28"/>
    </reaction>
</comment>
<dbReference type="CDD" id="cd09010">
    <property type="entry name" value="MTAP_SsMTAPII_like_MTIP"/>
    <property type="match status" value="1"/>
</dbReference>
<feature type="site" description="Important for substrate specificity" evidence="3">
    <location>
        <position position="156"/>
    </location>
</feature>
<evidence type="ECO:0000256" key="1">
    <source>
        <dbReference type="ARBA" id="ARBA00022676"/>
    </source>
</evidence>
<evidence type="ECO:0000256" key="3">
    <source>
        <dbReference type="HAMAP-Rule" id="MF_01963"/>
    </source>
</evidence>
<evidence type="ECO:0000256" key="2">
    <source>
        <dbReference type="ARBA" id="ARBA00022679"/>
    </source>
</evidence>
<dbReference type="InterPro" id="IPR010044">
    <property type="entry name" value="MTAP"/>
</dbReference>
<feature type="binding site" evidence="3">
    <location>
        <position position="175"/>
    </location>
    <ligand>
        <name>phosphate</name>
        <dbReference type="ChEBI" id="CHEBI:43474"/>
    </ligand>
</feature>
<keyword evidence="2 3" id="KW-0808">Transferase</keyword>
<dbReference type="RefSeq" id="WP_234660588.1">
    <property type="nucleotide sequence ID" value="NZ_AP027734.1"/>
</dbReference>
<feature type="binding site" evidence="3">
    <location>
        <begin position="198"/>
        <end position="200"/>
    </location>
    <ligand>
        <name>substrate</name>
    </ligand>
</feature>
<comment type="subunit">
    <text evidence="3">Homohexamer. Dimer of a homotrimer.</text>
</comment>
<feature type="domain" description="Nucleoside phosphorylase" evidence="4">
    <location>
        <begin position="4"/>
        <end position="235"/>
    </location>
</feature>
<keyword evidence="6" id="KW-1185">Reference proteome</keyword>
<sequence length="263" mass="27886">MEMVGIVGGTGLGSLIEGEEREHATPYGPVRVTLGRFGGRPVAFLARHGAAHTVTPHRIPARANLWAFADLGVRAIVSTAAVGSLRAEHAPESWAIPDQLLDRTYGRADTFYDGDLVRHLPFADPFCPVLRRTAISAVPDAAARACVAVIQGPRFSTRAEADVLRGAGADLVNMTLCPEVALAAELGMGTVTLCLVTDTDTGRDEGDPDAVTADLVFRRLADARPRMAAALERIVSAVPAGYAPRPLIDDEAIAHVLARPVMR</sequence>
<dbReference type="PANTHER" id="PTHR42679:SF2">
    <property type="entry name" value="S-METHYL-5'-THIOADENOSINE PHOSPHORYLASE"/>
    <property type="match status" value="1"/>
</dbReference>
<organism evidence="5 6">
    <name type="scientific">Agromyces marinus</name>
    <dbReference type="NCBI Taxonomy" id="1389020"/>
    <lineage>
        <taxon>Bacteria</taxon>
        <taxon>Bacillati</taxon>
        <taxon>Actinomycetota</taxon>
        <taxon>Actinomycetes</taxon>
        <taxon>Micrococcales</taxon>
        <taxon>Microbacteriaceae</taxon>
        <taxon>Agromyces</taxon>
    </lineage>
</organism>
<comment type="pathway">
    <text evidence="3">Amino-acid biosynthesis; L-methionine biosynthesis via salvage pathway; S-methyl-5-thio-alpha-D-ribose 1-phosphate from S-methyl-5'-thioadenosine (phosphorylase route): step 1/1.</text>
</comment>
<dbReference type="PANTHER" id="PTHR42679">
    <property type="entry name" value="S-METHYL-5'-THIOADENOSINE PHOSPHORYLASE"/>
    <property type="match status" value="1"/>
</dbReference>
<dbReference type="SUPFAM" id="SSF53167">
    <property type="entry name" value="Purine and uridine phosphorylases"/>
    <property type="match status" value="1"/>
</dbReference>
<feature type="site" description="Important for substrate specificity" evidence="3">
    <location>
        <position position="213"/>
    </location>
</feature>
<keyword evidence="3" id="KW-0660">Purine salvage</keyword>
<name>A0ABN6YB07_9MICO</name>
<feature type="binding site" evidence="3">
    <location>
        <position position="174"/>
    </location>
    <ligand>
        <name>substrate</name>
    </ligand>
</feature>
<evidence type="ECO:0000313" key="6">
    <source>
        <dbReference type="Proteomes" id="UP001321477"/>
    </source>
</evidence>
<dbReference type="InterPro" id="IPR000845">
    <property type="entry name" value="Nucleoside_phosphorylase_d"/>
</dbReference>
<dbReference type="InterPro" id="IPR035994">
    <property type="entry name" value="Nucleoside_phosphorylase_sf"/>
</dbReference>
<protein>
    <recommendedName>
        <fullName evidence="3">S-methyl-5'-thioadenosine phosphorylase</fullName>
        <ecNumber evidence="3">2.4.2.28</ecNumber>
    </recommendedName>
    <alternativeName>
        <fullName evidence="3">5'-methylthioadenosine phosphorylase</fullName>
        <shortName evidence="3">MTA phosphorylase</shortName>
        <shortName evidence="3">MTAP</shortName>
    </alternativeName>
</protein>
<gene>
    <name evidence="3 5" type="primary">mtnP</name>
    <name evidence="5" type="ORF">GCM10025870_16100</name>
</gene>
<dbReference type="Pfam" id="PF01048">
    <property type="entry name" value="PNP_UDP_1"/>
    <property type="match status" value="1"/>
</dbReference>
<comment type="function">
    <text evidence="3">Catalyzes the reversible phosphorylation of S-methyl-5'-thioadenosine (MTA) to adenine and 5-methylthioribose-1-phosphate. Involved in the breakdown of MTA, a major by-product of polyamine biosynthesis. Responsible for the first step in the methionine salvage pathway after MTA has been generated from S-adenosylmethionine. Has broad substrate specificity with 6-aminopurine nucleosides as preferred substrates.</text>
</comment>
<feature type="binding site" evidence="3">
    <location>
        <begin position="47"/>
        <end position="48"/>
    </location>
    <ligand>
        <name>phosphate</name>
        <dbReference type="ChEBI" id="CHEBI:43474"/>
    </ligand>
</feature>
<reference evidence="6" key="1">
    <citation type="journal article" date="2019" name="Int. J. Syst. Evol. Microbiol.">
        <title>The Global Catalogue of Microorganisms (GCM) 10K type strain sequencing project: providing services to taxonomists for standard genome sequencing and annotation.</title>
        <authorList>
            <consortium name="The Broad Institute Genomics Platform"/>
            <consortium name="The Broad Institute Genome Sequencing Center for Infectious Disease"/>
            <person name="Wu L."/>
            <person name="Ma J."/>
        </authorList>
    </citation>
    <scope>NUCLEOTIDE SEQUENCE [LARGE SCALE GENOMIC DNA]</scope>
    <source>
        <strain evidence="6">NBRC 109019</strain>
    </source>
</reference>
<comment type="similarity">
    <text evidence="3">Belongs to the PNP/MTAP phosphorylase family. MTAP subfamily.</text>
</comment>
<accession>A0ABN6YB07</accession>
<dbReference type="HAMAP" id="MF_01963">
    <property type="entry name" value="MTAP"/>
    <property type="match status" value="1"/>
</dbReference>
<dbReference type="EC" id="2.4.2.28" evidence="3"/>
<evidence type="ECO:0000259" key="4">
    <source>
        <dbReference type="Pfam" id="PF01048"/>
    </source>
</evidence>